<reference evidence="3 4" key="1">
    <citation type="submission" date="2019-11" db="EMBL/GenBank/DDBJ databases">
        <authorList>
            <person name="Jiang L.-Q."/>
        </authorList>
    </citation>
    <scope>NUCLEOTIDE SEQUENCE [LARGE SCALE GENOMIC DNA]</scope>
    <source>
        <strain evidence="3 4">YIM 132087</strain>
    </source>
</reference>
<dbReference type="PROSITE" id="PS51819">
    <property type="entry name" value="VOC"/>
    <property type="match status" value="1"/>
</dbReference>
<evidence type="ECO:0000313" key="3">
    <source>
        <dbReference type="EMBL" id="MTD14885.1"/>
    </source>
</evidence>
<dbReference type="EMBL" id="WLYK01000005">
    <property type="protein sequence ID" value="MTD14885.1"/>
    <property type="molecule type" value="Genomic_DNA"/>
</dbReference>
<gene>
    <name evidence="3" type="ORF">GIS00_13140</name>
</gene>
<dbReference type="SUPFAM" id="SSF54593">
    <property type="entry name" value="Glyoxalase/Bleomycin resistance protein/Dihydroxybiphenyl dioxygenase"/>
    <property type="match status" value="1"/>
</dbReference>
<keyword evidence="4" id="KW-1185">Reference proteome</keyword>
<dbReference type="Proteomes" id="UP000460221">
    <property type="component" value="Unassembled WGS sequence"/>
</dbReference>
<feature type="region of interest" description="Disordered" evidence="1">
    <location>
        <begin position="1"/>
        <end position="40"/>
    </location>
</feature>
<dbReference type="AlphaFoldDB" id="A0A7K1FL65"/>
<dbReference type="Gene3D" id="3.10.180.10">
    <property type="entry name" value="2,3-Dihydroxybiphenyl 1,2-Dioxygenase, domain 1"/>
    <property type="match status" value="1"/>
</dbReference>
<protein>
    <recommendedName>
        <fullName evidence="2">VOC domain-containing protein</fullName>
    </recommendedName>
</protein>
<dbReference type="InterPro" id="IPR029068">
    <property type="entry name" value="Glyas_Bleomycin-R_OHBP_Dase"/>
</dbReference>
<organism evidence="3 4">
    <name type="scientific">Nakamurella alba</name>
    <dbReference type="NCBI Taxonomy" id="2665158"/>
    <lineage>
        <taxon>Bacteria</taxon>
        <taxon>Bacillati</taxon>
        <taxon>Actinomycetota</taxon>
        <taxon>Actinomycetes</taxon>
        <taxon>Nakamurellales</taxon>
        <taxon>Nakamurellaceae</taxon>
        <taxon>Nakamurella</taxon>
    </lineage>
</organism>
<sequence length="69" mass="7003">MQVVDDAEHAGAGSVTLGSDDVDGDVTGARDRGIEIPDPVTVPSGQFRIAQLTDPDGNTVVLAQDLGAV</sequence>
<evidence type="ECO:0000256" key="1">
    <source>
        <dbReference type="SAM" id="MobiDB-lite"/>
    </source>
</evidence>
<dbReference type="InterPro" id="IPR037523">
    <property type="entry name" value="VOC_core"/>
</dbReference>
<accession>A0A7K1FL65</accession>
<evidence type="ECO:0000259" key="2">
    <source>
        <dbReference type="PROSITE" id="PS51819"/>
    </source>
</evidence>
<feature type="domain" description="VOC" evidence="2">
    <location>
        <begin position="1"/>
        <end position="65"/>
    </location>
</feature>
<comment type="caution">
    <text evidence="3">The sequence shown here is derived from an EMBL/GenBank/DDBJ whole genome shotgun (WGS) entry which is preliminary data.</text>
</comment>
<name>A0A7K1FL65_9ACTN</name>
<proteinExistence type="predicted"/>
<evidence type="ECO:0000313" key="4">
    <source>
        <dbReference type="Proteomes" id="UP000460221"/>
    </source>
</evidence>